<dbReference type="EMBL" id="CP002779">
    <property type="protein sequence ID" value="AEH24197.1"/>
    <property type="molecule type" value="Genomic_DNA"/>
</dbReference>
<evidence type="ECO:0008006" key="3">
    <source>
        <dbReference type="Google" id="ProtNLM"/>
    </source>
</evidence>
<dbReference type="GeneID" id="10837083"/>
<name>F8AHR4_PYRYC</name>
<dbReference type="SUPFAM" id="SSF81301">
    <property type="entry name" value="Nucleotidyltransferase"/>
    <property type="match status" value="1"/>
</dbReference>
<dbReference type="KEGG" id="pya:PYCH_05070"/>
<accession>F8AHR4</accession>
<sequence length="65" mass="7625">MGSDVDLLIKVREAPKTPRERAELEIRIEELADLPDNHPFEFHIVDEKGFQRYIRILGVKPVRVE</sequence>
<proteinExistence type="predicted"/>
<dbReference type="Gene3D" id="3.30.460.10">
    <property type="entry name" value="Beta Polymerase, domain 2"/>
    <property type="match status" value="1"/>
</dbReference>
<gene>
    <name evidence="1" type="ordered locus">PYCH_05070</name>
</gene>
<dbReference type="AlphaFoldDB" id="F8AHR4"/>
<keyword evidence="2" id="KW-1185">Reference proteome</keyword>
<dbReference type="STRING" id="529709.PYCH_05070"/>
<dbReference type="RefSeq" id="WP_013905254.1">
    <property type="nucleotide sequence ID" value="NC_015680.1"/>
</dbReference>
<evidence type="ECO:0000313" key="2">
    <source>
        <dbReference type="Proteomes" id="UP000008386"/>
    </source>
</evidence>
<protein>
    <recommendedName>
        <fullName evidence="3">Polymerase nucleotidyl transferase domain-containing protein</fullName>
    </recommendedName>
</protein>
<reference evidence="1 2" key="1">
    <citation type="journal article" date="2011" name="J. Bacteriol.">
        <title>Complete genome sequence of the obligate piezophilic hyperthermophilic archaeon Pyrococcus yayanosii CH1.</title>
        <authorList>
            <person name="Jun X."/>
            <person name="Lupeng L."/>
            <person name="Minjuan X."/>
            <person name="Oger P."/>
            <person name="Fengping W."/>
            <person name="Jebbar M."/>
            <person name="Xiang X."/>
        </authorList>
    </citation>
    <scope>NUCLEOTIDE SEQUENCE [LARGE SCALE GENOMIC DNA]</scope>
    <source>
        <strain evidence="2">CH1 / JCM 16557</strain>
    </source>
</reference>
<dbReference type="eggNOG" id="arCOG01205">
    <property type="taxonomic scope" value="Archaea"/>
</dbReference>
<evidence type="ECO:0000313" key="1">
    <source>
        <dbReference type="EMBL" id="AEH24197.1"/>
    </source>
</evidence>
<dbReference type="HOGENOM" id="CLU_159724_2_0_2"/>
<organism evidence="1 2">
    <name type="scientific">Pyrococcus yayanosii (strain CH1 / JCM 16557)</name>
    <dbReference type="NCBI Taxonomy" id="529709"/>
    <lineage>
        <taxon>Archaea</taxon>
        <taxon>Methanobacteriati</taxon>
        <taxon>Methanobacteriota</taxon>
        <taxon>Thermococci</taxon>
        <taxon>Thermococcales</taxon>
        <taxon>Thermococcaceae</taxon>
        <taxon>Pyrococcus</taxon>
    </lineage>
</organism>
<dbReference type="Proteomes" id="UP000008386">
    <property type="component" value="Chromosome"/>
</dbReference>
<dbReference type="InterPro" id="IPR043519">
    <property type="entry name" value="NT_sf"/>
</dbReference>